<evidence type="ECO:0000313" key="2">
    <source>
        <dbReference type="Proteomes" id="UP000287651"/>
    </source>
</evidence>
<dbReference type="Proteomes" id="UP000287651">
    <property type="component" value="Unassembled WGS sequence"/>
</dbReference>
<sequence length="57" mass="6468">MVGGRNICLGGRHRCMLFLEEENLLISYCGEISSYREAYLLELLLYGFFLNASAITC</sequence>
<dbReference type="AlphaFoldDB" id="A0A426XUG4"/>
<comment type="caution">
    <text evidence="1">The sequence shown here is derived from an EMBL/GenBank/DDBJ whole genome shotgun (WGS) entry which is preliminary data.</text>
</comment>
<dbReference type="EMBL" id="AMZH03017339">
    <property type="protein sequence ID" value="RRT43134.1"/>
    <property type="molecule type" value="Genomic_DNA"/>
</dbReference>
<name>A0A426XUG4_ENSVE</name>
<evidence type="ECO:0000313" key="1">
    <source>
        <dbReference type="EMBL" id="RRT43134.1"/>
    </source>
</evidence>
<reference evidence="1 2" key="1">
    <citation type="journal article" date="2014" name="Agronomy (Basel)">
        <title>A Draft Genome Sequence for Ensete ventricosum, the Drought-Tolerant Tree Against Hunger.</title>
        <authorList>
            <person name="Harrison J."/>
            <person name="Moore K.A."/>
            <person name="Paszkiewicz K."/>
            <person name="Jones T."/>
            <person name="Grant M."/>
            <person name="Ambacheew D."/>
            <person name="Muzemil S."/>
            <person name="Studholme D.J."/>
        </authorList>
    </citation>
    <scope>NUCLEOTIDE SEQUENCE [LARGE SCALE GENOMIC DNA]</scope>
</reference>
<proteinExistence type="predicted"/>
<protein>
    <submittedName>
        <fullName evidence="1">Uncharacterized protein</fullName>
    </submittedName>
</protein>
<gene>
    <name evidence="1" type="ORF">B296_00020667</name>
</gene>
<accession>A0A426XUG4</accession>
<organism evidence="1 2">
    <name type="scientific">Ensete ventricosum</name>
    <name type="common">Abyssinian banana</name>
    <name type="synonym">Musa ensete</name>
    <dbReference type="NCBI Taxonomy" id="4639"/>
    <lineage>
        <taxon>Eukaryota</taxon>
        <taxon>Viridiplantae</taxon>
        <taxon>Streptophyta</taxon>
        <taxon>Embryophyta</taxon>
        <taxon>Tracheophyta</taxon>
        <taxon>Spermatophyta</taxon>
        <taxon>Magnoliopsida</taxon>
        <taxon>Liliopsida</taxon>
        <taxon>Zingiberales</taxon>
        <taxon>Musaceae</taxon>
        <taxon>Ensete</taxon>
    </lineage>
</organism>